<dbReference type="OrthoDB" id="4369471at2759"/>
<dbReference type="AlphaFoldDB" id="A0A9W9LI27"/>
<accession>A0A9W9LI27</accession>
<evidence type="ECO:0000256" key="1">
    <source>
        <dbReference type="SAM" id="Coils"/>
    </source>
</evidence>
<keyword evidence="3" id="KW-1185">Reference proteome</keyword>
<sequence length="184" mass="21447">MPPILRRPMPPIDELAPGLSVMRLEGLEDWTTAVKTETLTSIADDMQATLWCISRHLRCGNLNETNTKPIEDMIRIIHGPVIKKSRRMKRKIRRLQKLSNWFRTEQRQLLDEAETMVTIYKATFETLDQNTRGLREELERVKAERDLLQHQVASQDKGANILENHMEKDKIAGGDRHERQVRQA</sequence>
<gene>
    <name evidence="2" type="ORF">N7492_009626</name>
</gene>
<evidence type="ECO:0000313" key="3">
    <source>
        <dbReference type="Proteomes" id="UP001146351"/>
    </source>
</evidence>
<reference evidence="2" key="2">
    <citation type="journal article" date="2023" name="IMA Fungus">
        <title>Comparative genomic study of the Penicillium genus elucidates a diverse pangenome and 15 lateral gene transfer events.</title>
        <authorList>
            <person name="Petersen C."/>
            <person name="Sorensen T."/>
            <person name="Nielsen M.R."/>
            <person name="Sondergaard T.E."/>
            <person name="Sorensen J.L."/>
            <person name="Fitzpatrick D.A."/>
            <person name="Frisvad J.C."/>
            <person name="Nielsen K.L."/>
        </authorList>
    </citation>
    <scope>NUCLEOTIDE SEQUENCE</scope>
    <source>
        <strain evidence="2">IBT 21917</strain>
    </source>
</reference>
<dbReference type="EMBL" id="JAPQKO010000006">
    <property type="protein sequence ID" value="KAJ5156823.1"/>
    <property type="molecule type" value="Genomic_DNA"/>
</dbReference>
<organism evidence="2 3">
    <name type="scientific">Penicillium capsulatum</name>
    <dbReference type="NCBI Taxonomy" id="69766"/>
    <lineage>
        <taxon>Eukaryota</taxon>
        <taxon>Fungi</taxon>
        <taxon>Dikarya</taxon>
        <taxon>Ascomycota</taxon>
        <taxon>Pezizomycotina</taxon>
        <taxon>Eurotiomycetes</taxon>
        <taxon>Eurotiomycetidae</taxon>
        <taxon>Eurotiales</taxon>
        <taxon>Aspergillaceae</taxon>
        <taxon>Penicillium</taxon>
    </lineage>
</organism>
<evidence type="ECO:0000313" key="2">
    <source>
        <dbReference type="EMBL" id="KAJ5156823.1"/>
    </source>
</evidence>
<feature type="coiled-coil region" evidence="1">
    <location>
        <begin position="124"/>
        <end position="151"/>
    </location>
</feature>
<dbReference type="Proteomes" id="UP001146351">
    <property type="component" value="Unassembled WGS sequence"/>
</dbReference>
<reference evidence="2" key="1">
    <citation type="submission" date="2022-11" db="EMBL/GenBank/DDBJ databases">
        <authorList>
            <person name="Petersen C."/>
        </authorList>
    </citation>
    <scope>NUCLEOTIDE SEQUENCE</scope>
    <source>
        <strain evidence="2">IBT 21917</strain>
    </source>
</reference>
<keyword evidence="1" id="KW-0175">Coiled coil</keyword>
<name>A0A9W9LI27_9EURO</name>
<protein>
    <submittedName>
        <fullName evidence="2">Uncharacterized protein</fullName>
    </submittedName>
</protein>
<proteinExistence type="predicted"/>
<comment type="caution">
    <text evidence="2">The sequence shown here is derived from an EMBL/GenBank/DDBJ whole genome shotgun (WGS) entry which is preliminary data.</text>
</comment>